<dbReference type="EMBL" id="CGIH01000028">
    <property type="protein sequence ID" value="CFX73050.1"/>
    <property type="molecule type" value="Genomic_DNA"/>
</dbReference>
<dbReference type="AlphaFoldDB" id="A0A0E4GB14"/>
<evidence type="ECO:0000313" key="1">
    <source>
        <dbReference type="EMBL" id="CFX73050.1"/>
    </source>
</evidence>
<proteinExistence type="predicted"/>
<dbReference type="RefSeq" id="WP_046497709.1">
    <property type="nucleotide sequence ID" value="NZ_CGIH01000028.1"/>
</dbReference>
<name>A0A0E4GB14_9FIRM</name>
<reference evidence="1 2" key="1">
    <citation type="submission" date="2015-03" db="EMBL/GenBank/DDBJ databases">
        <authorList>
            <person name="Murphy D."/>
        </authorList>
    </citation>
    <scope>NUCLEOTIDE SEQUENCE [LARGE SCALE GENOMIC DNA]</scope>
    <source>
        <strain evidence="1 2">OL-4</strain>
    </source>
</reference>
<organism evidence="1 2">
    <name type="scientific">Syntrophomonas zehnderi OL-4</name>
    <dbReference type="NCBI Taxonomy" id="690567"/>
    <lineage>
        <taxon>Bacteria</taxon>
        <taxon>Bacillati</taxon>
        <taxon>Bacillota</taxon>
        <taxon>Clostridia</taxon>
        <taxon>Eubacteriales</taxon>
        <taxon>Syntrophomonadaceae</taxon>
        <taxon>Syntrophomonas</taxon>
    </lineage>
</organism>
<gene>
    <name evidence="1" type="ORF">1722</name>
</gene>
<sequence>MSMIWEMHKWGLEHIPQPESQAVPTIGSLARIYPQTQAMSLPRGLQISTSIDGSQWSQWADVDFSEAVTVPFPGFIKFRTYQKANVQVFNYKSPDEADSLVGLTVVLGQYGVV</sequence>
<evidence type="ECO:0000313" key="2">
    <source>
        <dbReference type="Proteomes" id="UP000045545"/>
    </source>
</evidence>
<keyword evidence="2" id="KW-1185">Reference proteome</keyword>
<dbReference type="Proteomes" id="UP000045545">
    <property type="component" value="Unassembled WGS sequence"/>
</dbReference>
<dbReference type="OrthoDB" id="2082059at2"/>
<dbReference type="STRING" id="690567.1722"/>
<accession>A0A0E4GB14</accession>
<protein>
    <submittedName>
        <fullName evidence="1">Uncharacterized</fullName>
    </submittedName>
</protein>